<feature type="domain" description="CRISPR type III-associated protein" evidence="9">
    <location>
        <begin position="12"/>
        <end position="208"/>
    </location>
</feature>
<dbReference type="GO" id="GO:0003723">
    <property type="term" value="F:RNA binding"/>
    <property type="evidence" value="ECO:0007669"/>
    <property type="project" value="UniProtKB-KW"/>
</dbReference>
<keyword evidence="3" id="KW-0540">Nuclease</keyword>
<evidence type="ECO:0000256" key="6">
    <source>
        <dbReference type="ARBA" id="ARBA00022884"/>
    </source>
</evidence>
<evidence type="ECO:0000256" key="1">
    <source>
        <dbReference type="ARBA" id="ARBA00006342"/>
    </source>
</evidence>
<dbReference type="NCBIfam" id="TIGR02582">
    <property type="entry name" value="cas7_TM1809"/>
    <property type="match status" value="1"/>
</dbReference>
<dbReference type="GO" id="GO:0051607">
    <property type="term" value="P:defense response to virus"/>
    <property type="evidence" value="ECO:0007669"/>
    <property type="project" value="UniProtKB-KW"/>
</dbReference>
<evidence type="ECO:0000256" key="4">
    <source>
        <dbReference type="ARBA" id="ARBA00022759"/>
    </source>
</evidence>
<keyword evidence="6" id="KW-0694">RNA-binding</keyword>
<dbReference type="GO" id="GO:0004519">
    <property type="term" value="F:endonuclease activity"/>
    <property type="evidence" value="ECO:0007669"/>
    <property type="project" value="UniProtKB-KW"/>
</dbReference>
<evidence type="ECO:0000256" key="3">
    <source>
        <dbReference type="ARBA" id="ARBA00022722"/>
    </source>
</evidence>
<dbReference type="EMBL" id="CP096019">
    <property type="protein sequence ID" value="UPM42479.1"/>
    <property type="molecule type" value="Genomic_DNA"/>
</dbReference>
<gene>
    <name evidence="10" type="primary">csm3</name>
    <name evidence="10" type="ORF">MW046_11010</name>
</gene>
<dbReference type="InterPro" id="IPR013412">
    <property type="entry name" value="CRISPR-assoc_RAMP_Csm3"/>
</dbReference>
<dbReference type="InterPro" id="IPR005537">
    <property type="entry name" value="RAMP_III_fam"/>
</dbReference>
<evidence type="ECO:0000256" key="2">
    <source>
        <dbReference type="ARBA" id="ARBA00022150"/>
    </source>
</evidence>
<protein>
    <recommendedName>
        <fullName evidence="2">CRISPR system Cms endoribonuclease Csm3</fullName>
    </recommendedName>
    <alternativeName>
        <fullName evidence="8">CRISPR type III A-associated RAMP protein Csm3</fullName>
    </alternativeName>
</protein>
<dbReference type="AlphaFoldDB" id="A0A8U0A107"/>
<proteinExistence type="inferred from homology"/>
<name>A0A8U0A107_9EURY</name>
<dbReference type="GeneID" id="71928583"/>
<evidence type="ECO:0000313" key="10">
    <source>
        <dbReference type="EMBL" id="UPM42479.1"/>
    </source>
</evidence>
<evidence type="ECO:0000256" key="5">
    <source>
        <dbReference type="ARBA" id="ARBA00022801"/>
    </source>
</evidence>
<dbReference type="RefSeq" id="WP_247993152.1">
    <property type="nucleotide sequence ID" value="NZ_CP096019.1"/>
</dbReference>
<sequence length="251" mass="27715">MRLLGHVELNCTLTCETGLHIGDEGALEIGGVDGPVVKEPTEGYPYVPGSSLKGKMRSLLEWHEGKVDSEGDTHECGDADAVSCPICRVFGTPADIDANTGPTRLSVRDAFPTEETKIRWEEEFDTVLPYTEIKTENSINRITAAANVRSNERVPKDSEFDCEFVYGVYDLDDGGQPDLDNLALIEQGLSLLEDSWLGGSGSRGYGSVTFDDLRYTARTADDYRSRGTASDETRDRDEMTLDEIRELFEDV</sequence>
<keyword evidence="7" id="KW-0051">Antiviral defense</keyword>
<accession>A0A8U0A107</accession>
<evidence type="ECO:0000313" key="11">
    <source>
        <dbReference type="Proteomes" id="UP000831768"/>
    </source>
</evidence>
<dbReference type="PANTHER" id="PTHR35579">
    <property type="entry name" value="CRISPR SYSTEM CMS ENDORIBONUCLEASE CSM3"/>
    <property type="match status" value="1"/>
</dbReference>
<keyword evidence="4" id="KW-0255">Endonuclease</keyword>
<keyword evidence="11" id="KW-1185">Reference proteome</keyword>
<keyword evidence="5" id="KW-0378">Hydrolase</keyword>
<evidence type="ECO:0000256" key="7">
    <source>
        <dbReference type="ARBA" id="ARBA00023118"/>
    </source>
</evidence>
<evidence type="ECO:0000256" key="8">
    <source>
        <dbReference type="ARBA" id="ARBA00033183"/>
    </source>
</evidence>
<dbReference type="KEGG" id="haad:MW046_11010"/>
<reference evidence="10" key="1">
    <citation type="submission" date="2022-04" db="EMBL/GenBank/DDBJ databases">
        <title>Halocatena sp. nov., isolated from a salt lake.</title>
        <authorList>
            <person name="Cui H.-L."/>
        </authorList>
    </citation>
    <scope>NUCLEOTIDE SEQUENCE</scope>
    <source>
        <strain evidence="10">AD-1</strain>
    </source>
</reference>
<dbReference type="PANTHER" id="PTHR35579:SF3">
    <property type="entry name" value="CRISPR SYSTEM CMS ENDORIBONUCLEASE CSM3"/>
    <property type="match status" value="1"/>
</dbReference>
<dbReference type="GO" id="GO:0016787">
    <property type="term" value="F:hydrolase activity"/>
    <property type="evidence" value="ECO:0007669"/>
    <property type="project" value="UniProtKB-KW"/>
</dbReference>
<dbReference type="Pfam" id="PF03787">
    <property type="entry name" value="RAMPs"/>
    <property type="match status" value="1"/>
</dbReference>
<comment type="similarity">
    <text evidence="1">Belongs to the CRISPR-associated Csm3 family.</text>
</comment>
<evidence type="ECO:0000259" key="9">
    <source>
        <dbReference type="Pfam" id="PF03787"/>
    </source>
</evidence>
<dbReference type="Proteomes" id="UP000831768">
    <property type="component" value="Chromosome"/>
</dbReference>
<organism evidence="10 11">
    <name type="scientific">Halocatena salina</name>
    <dbReference type="NCBI Taxonomy" id="2934340"/>
    <lineage>
        <taxon>Archaea</taxon>
        <taxon>Methanobacteriati</taxon>
        <taxon>Methanobacteriota</taxon>
        <taxon>Stenosarchaea group</taxon>
        <taxon>Halobacteria</taxon>
        <taxon>Halobacteriales</taxon>
        <taxon>Natronomonadaceae</taxon>
        <taxon>Halocatena</taxon>
    </lineage>
</organism>
<dbReference type="InterPro" id="IPR052216">
    <property type="entry name" value="CRISPR_Csm3_endoribonuclease"/>
</dbReference>